<reference evidence="1 2" key="2">
    <citation type="journal article" date="2011" name="PLoS Genet.">
        <title>Caenorhabditis briggsae recombinant inbred line genotypes reveal inter-strain incompatibility and the evolution of recombination.</title>
        <authorList>
            <person name="Ross J.A."/>
            <person name="Koboldt D.C."/>
            <person name="Staisch J.E."/>
            <person name="Chamberlin H.M."/>
            <person name="Gupta B.P."/>
            <person name="Miller R.D."/>
            <person name="Baird S.E."/>
            <person name="Haag E.S."/>
        </authorList>
    </citation>
    <scope>NUCLEOTIDE SEQUENCE [LARGE SCALE GENOMIC DNA]</scope>
    <source>
        <strain evidence="1 2">AF16</strain>
    </source>
</reference>
<dbReference type="KEGG" id="cbr:CBG_26765"/>
<keyword evidence="2" id="KW-1185">Reference proteome</keyword>
<dbReference type="Proteomes" id="UP000008549">
    <property type="component" value="Unassembled WGS sequence"/>
</dbReference>
<evidence type="ECO:0000313" key="2">
    <source>
        <dbReference type="Proteomes" id="UP000008549"/>
    </source>
</evidence>
<evidence type="ECO:0000313" key="1">
    <source>
        <dbReference type="EMBL" id="CCG58685.1"/>
    </source>
</evidence>
<dbReference type="WormBase" id="CBG26765">
    <property type="protein sequence ID" value="CBP48687"/>
    <property type="gene ID" value="WBGene00088179"/>
</dbReference>
<dbReference type="eggNOG" id="KOG1192">
    <property type="taxonomic scope" value="Eukaryota"/>
</dbReference>
<evidence type="ECO:0000313" key="3">
    <source>
        <dbReference type="WormBase" id="CBG26765"/>
    </source>
</evidence>
<proteinExistence type="predicted"/>
<protein>
    <submittedName>
        <fullName evidence="1">Protein CBG26765</fullName>
    </submittedName>
</protein>
<sequence>MSTVAHILQDEGYNVTLLLPLIDYTLNKTNLPITEKINHKIRLDIHPGSVISEFNFFNF</sequence>
<gene>
    <name evidence="1 3" type="ORF">CBG26765</name>
    <name evidence="1" type="ORF">CBG_26765</name>
</gene>
<organism evidence="1 2">
    <name type="scientific">Caenorhabditis briggsae</name>
    <dbReference type="NCBI Taxonomy" id="6238"/>
    <lineage>
        <taxon>Eukaryota</taxon>
        <taxon>Metazoa</taxon>
        <taxon>Ecdysozoa</taxon>
        <taxon>Nematoda</taxon>
        <taxon>Chromadorea</taxon>
        <taxon>Rhabditida</taxon>
        <taxon>Rhabditina</taxon>
        <taxon>Rhabditomorpha</taxon>
        <taxon>Rhabditoidea</taxon>
        <taxon>Rhabditidae</taxon>
        <taxon>Peloderinae</taxon>
        <taxon>Caenorhabditis</taxon>
    </lineage>
</organism>
<reference evidence="1 2" key="1">
    <citation type="journal article" date="2003" name="PLoS Biol.">
        <title>The genome sequence of Caenorhabditis briggsae: a platform for comparative genomics.</title>
        <authorList>
            <person name="Stein L.D."/>
            <person name="Bao Z."/>
            <person name="Blasiar D."/>
            <person name="Blumenthal T."/>
            <person name="Brent M.R."/>
            <person name="Chen N."/>
            <person name="Chinwalla A."/>
            <person name="Clarke L."/>
            <person name="Clee C."/>
            <person name="Coghlan A."/>
            <person name="Coulson A."/>
            <person name="D'Eustachio P."/>
            <person name="Fitch D.H."/>
            <person name="Fulton L.A."/>
            <person name="Fulton R.E."/>
            <person name="Griffiths-Jones S."/>
            <person name="Harris T.W."/>
            <person name="Hillier L.W."/>
            <person name="Kamath R."/>
            <person name="Kuwabara P.E."/>
            <person name="Mardis E.R."/>
            <person name="Marra M.A."/>
            <person name="Miner T.L."/>
            <person name="Minx P."/>
            <person name="Mullikin J.C."/>
            <person name="Plumb R.W."/>
            <person name="Rogers J."/>
            <person name="Schein J.E."/>
            <person name="Sohrmann M."/>
            <person name="Spieth J."/>
            <person name="Stajich J.E."/>
            <person name="Wei C."/>
            <person name="Willey D."/>
            <person name="Wilson R.K."/>
            <person name="Durbin R."/>
            <person name="Waterston R.H."/>
        </authorList>
    </citation>
    <scope>NUCLEOTIDE SEQUENCE [LARGE SCALE GENOMIC DNA]</scope>
    <source>
        <strain evidence="1 2">AF16</strain>
    </source>
</reference>
<dbReference type="EMBL" id="HE601184">
    <property type="protein sequence ID" value="CCG58685.1"/>
    <property type="molecule type" value="Genomic_DNA"/>
</dbReference>
<accession>H8WH27</accession>
<dbReference type="GeneID" id="68918235"/>
<dbReference type="RefSeq" id="XP_045100928.1">
    <property type="nucleotide sequence ID" value="XM_045240941.1"/>
</dbReference>
<name>H8WH27_CAEBR</name>
<dbReference type="AlphaFoldDB" id="H8WH27"/>
<dbReference type="CTD" id="68918235"/>